<protein>
    <submittedName>
        <fullName evidence="1">Uncharacterized protein</fullName>
    </submittedName>
</protein>
<organism evidence="1 2">
    <name type="scientific">Roseovarius litorisediminis</name>
    <dbReference type="NCBI Taxonomy" id="1312363"/>
    <lineage>
        <taxon>Bacteria</taxon>
        <taxon>Pseudomonadati</taxon>
        <taxon>Pseudomonadota</taxon>
        <taxon>Alphaproteobacteria</taxon>
        <taxon>Rhodobacterales</taxon>
        <taxon>Roseobacteraceae</taxon>
        <taxon>Roseovarius</taxon>
    </lineage>
</organism>
<reference evidence="1 2" key="1">
    <citation type="submission" date="2017-03" db="EMBL/GenBank/DDBJ databases">
        <authorList>
            <person name="Afonso C.L."/>
            <person name="Miller P.J."/>
            <person name="Scott M.A."/>
            <person name="Spackman E."/>
            <person name="Goraichik I."/>
            <person name="Dimitrov K.M."/>
            <person name="Suarez D.L."/>
            <person name="Swayne D.E."/>
        </authorList>
    </citation>
    <scope>NUCLEOTIDE SEQUENCE [LARGE SCALE GENOMIC DNA]</scope>
    <source>
        <strain evidence="1 2">CECT 8287</strain>
    </source>
</reference>
<accession>A0A1Y5TPP0</accession>
<sequence>MALFRILVIVLAGALVVGTTACAPVGGRGGDGIEGGD</sequence>
<name>A0A1Y5TPP0_9RHOB</name>
<dbReference type="EMBL" id="FWFL01000016">
    <property type="protein sequence ID" value="SLN68591.1"/>
    <property type="molecule type" value="Genomic_DNA"/>
</dbReference>
<gene>
    <name evidence="1" type="ORF">PEL8287_03817</name>
</gene>
<dbReference type="Proteomes" id="UP000193827">
    <property type="component" value="Unassembled WGS sequence"/>
</dbReference>
<dbReference type="AlphaFoldDB" id="A0A1Y5TPP0"/>
<dbReference type="PROSITE" id="PS51257">
    <property type="entry name" value="PROKAR_LIPOPROTEIN"/>
    <property type="match status" value="1"/>
</dbReference>
<proteinExistence type="predicted"/>
<evidence type="ECO:0000313" key="2">
    <source>
        <dbReference type="Proteomes" id="UP000193827"/>
    </source>
</evidence>
<keyword evidence="2" id="KW-1185">Reference proteome</keyword>
<evidence type="ECO:0000313" key="1">
    <source>
        <dbReference type="EMBL" id="SLN68591.1"/>
    </source>
</evidence>